<keyword evidence="3" id="KW-1185">Reference proteome</keyword>
<evidence type="ECO:0000313" key="3">
    <source>
        <dbReference type="Proteomes" id="UP001203852"/>
    </source>
</evidence>
<protein>
    <submittedName>
        <fullName evidence="2">Uncharacterized protein</fullName>
    </submittedName>
</protein>
<evidence type="ECO:0000313" key="2">
    <source>
        <dbReference type="EMBL" id="KAI1614955.1"/>
    </source>
</evidence>
<dbReference type="PANTHER" id="PTHR35394">
    <property type="entry name" value="DUF3176 DOMAIN-CONTAINING PROTEIN"/>
    <property type="match status" value="1"/>
</dbReference>
<keyword evidence="1" id="KW-0812">Transmembrane</keyword>
<proteinExistence type="predicted"/>
<keyword evidence="1" id="KW-1133">Transmembrane helix</keyword>
<dbReference type="Proteomes" id="UP001203852">
    <property type="component" value="Unassembled WGS sequence"/>
</dbReference>
<dbReference type="AlphaFoldDB" id="A0AAN6DYH2"/>
<keyword evidence="1" id="KW-0472">Membrane</keyword>
<gene>
    <name evidence="2" type="ORF">EDD36DRAFT_169748</name>
</gene>
<organism evidence="2 3">
    <name type="scientific">Exophiala viscosa</name>
    <dbReference type="NCBI Taxonomy" id="2486360"/>
    <lineage>
        <taxon>Eukaryota</taxon>
        <taxon>Fungi</taxon>
        <taxon>Dikarya</taxon>
        <taxon>Ascomycota</taxon>
        <taxon>Pezizomycotina</taxon>
        <taxon>Eurotiomycetes</taxon>
        <taxon>Chaetothyriomycetidae</taxon>
        <taxon>Chaetothyriales</taxon>
        <taxon>Herpotrichiellaceae</taxon>
        <taxon>Exophiala</taxon>
    </lineage>
</organism>
<dbReference type="EMBL" id="MU404352">
    <property type="protein sequence ID" value="KAI1614955.1"/>
    <property type="molecule type" value="Genomic_DNA"/>
</dbReference>
<sequence length="218" mass="24839">MYQRYNEPNPDGSWLPGESKFNASEECLDIITTLFYEDCYYQIDIEVYQKLGDFITSFWTGNVTWLDAIPPYQAPAHQHVLYNNGLLNFDSINTTFSNIAQYLTTYLRQNGDADYSKPALGVIFQESTCIGMHWIWMTVLAAVVFLTTLFLFFTIMQAEVTNDSTIRGWKSSLLPLVFHTLEGAEGAYPAGQLEIKQMEKLAEQVRVCLRPADGVIDK</sequence>
<comment type="caution">
    <text evidence="2">The sequence shown here is derived from an EMBL/GenBank/DDBJ whole genome shotgun (WGS) entry which is preliminary data.</text>
</comment>
<name>A0AAN6DYH2_9EURO</name>
<accession>A0AAN6DYH2</accession>
<dbReference type="PANTHER" id="PTHR35394:SF5">
    <property type="entry name" value="DUF3176 DOMAIN-CONTAINING PROTEIN"/>
    <property type="match status" value="1"/>
</dbReference>
<feature type="transmembrane region" description="Helical" evidence="1">
    <location>
        <begin position="134"/>
        <end position="155"/>
    </location>
</feature>
<evidence type="ECO:0000256" key="1">
    <source>
        <dbReference type="SAM" id="Phobius"/>
    </source>
</evidence>
<reference evidence="2" key="1">
    <citation type="journal article" date="2022" name="bioRxiv">
        <title>Deciphering the potential niche of two novel black yeast fungi from a biological soil crust based on their genomes, phenotypes, and melanin regulation.</title>
        <authorList>
            <consortium name="DOE Joint Genome Institute"/>
            <person name="Carr E.C."/>
            <person name="Barton Q."/>
            <person name="Grambo S."/>
            <person name="Sullivan M."/>
            <person name="Renfro C.M."/>
            <person name="Kuo A."/>
            <person name="Pangilinan J."/>
            <person name="Lipzen A."/>
            <person name="Keymanesh K."/>
            <person name="Savage E."/>
            <person name="Barry K."/>
            <person name="Grigoriev I.V."/>
            <person name="Riekhof W.R."/>
            <person name="Harris S.S."/>
        </authorList>
    </citation>
    <scope>NUCLEOTIDE SEQUENCE</scope>
    <source>
        <strain evidence="2">JF 03-4F</strain>
    </source>
</reference>